<sequence length="363" mass="39860">MAKLVVVLDTNVLKEDPVLNGPAVKRLFALSRRQMLHVAIPEVVLLELRRQYTDVVEGKVAQLRGMPYKAKEALAELRIPLDHEEVKLPSFPDLDLAAMMESYSDTVTLRLSEAGVSRLSLPRVSHADVLRRDLERRSPFKANGRGYRDTLIWESIRELFTEALALVFITRDGDFVAGGSLKDDLSPDVPGYVQVTCAEDIDSALALATIQDLVSSVEADYAESFASAEDIAVAFLESAVEQLQDVDVPEDVLRSQGIDRSVYDATIEAAEGLHAVIWSPYDEFDGTTVLGEASLLIAATAVGYVDKADSAALADEDLAVVSWDTEDRAQVQFQVRARAEFDLRIEVSGESVEDWTFGGLSPE</sequence>
<reference evidence="3" key="1">
    <citation type="journal article" date="2019" name="Int. J. Syst. Evol. Microbiol.">
        <title>The Global Catalogue of Microorganisms (GCM) 10K type strain sequencing project: providing services to taxonomists for standard genome sequencing and annotation.</title>
        <authorList>
            <consortium name="The Broad Institute Genomics Platform"/>
            <consortium name="The Broad Institute Genome Sequencing Center for Infectious Disease"/>
            <person name="Wu L."/>
            <person name="Ma J."/>
        </authorList>
    </citation>
    <scope>NUCLEOTIDE SEQUENCE [LARGE SCALE GENOMIC DNA]</scope>
    <source>
        <strain evidence="3">NCAIM B.02333</strain>
    </source>
</reference>
<dbReference type="RefSeq" id="WP_340289442.1">
    <property type="nucleotide sequence ID" value="NZ_JBBEOI010000008.1"/>
</dbReference>
<organism evidence="2 3">
    <name type="scientific">Aquipuribacter hungaricus</name>
    <dbReference type="NCBI Taxonomy" id="545624"/>
    <lineage>
        <taxon>Bacteria</taxon>
        <taxon>Bacillati</taxon>
        <taxon>Actinomycetota</taxon>
        <taxon>Actinomycetes</taxon>
        <taxon>Micrococcales</taxon>
        <taxon>Intrasporangiaceae</taxon>
        <taxon>Aquipuribacter</taxon>
    </lineage>
</organism>
<protein>
    <submittedName>
        <fullName evidence="2">PIN domain-containing protein</fullName>
    </submittedName>
</protein>
<dbReference type="InterPro" id="IPR032557">
    <property type="entry name" value="DUF4935"/>
</dbReference>
<evidence type="ECO:0000313" key="3">
    <source>
        <dbReference type="Proteomes" id="UP001595685"/>
    </source>
</evidence>
<evidence type="ECO:0000313" key="2">
    <source>
        <dbReference type="EMBL" id="MFC3687207.1"/>
    </source>
</evidence>
<accession>A0ABV7WE77</accession>
<dbReference type="Pfam" id="PF16289">
    <property type="entry name" value="PIN_12"/>
    <property type="match status" value="1"/>
</dbReference>
<feature type="domain" description="DUF4935" evidence="1">
    <location>
        <begin position="6"/>
        <end position="175"/>
    </location>
</feature>
<name>A0ABV7WE77_9MICO</name>
<dbReference type="EMBL" id="JBHRWW010000001">
    <property type="protein sequence ID" value="MFC3687207.1"/>
    <property type="molecule type" value="Genomic_DNA"/>
</dbReference>
<comment type="caution">
    <text evidence="2">The sequence shown here is derived from an EMBL/GenBank/DDBJ whole genome shotgun (WGS) entry which is preliminary data.</text>
</comment>
<proteinExistence type="predicted"/>
<keyword evidence="3" id="KW-1185">Reference proteome</keyword>
<evidence type="ECO:0000259" key="1">
    <source>
        <dbReference type="Pfam" id="PF16289"/>
    </source>
</evidence>
<gene>
    <name evidence="2" type="ORF">ACFOLH_02495</name>
</gene>
<dbReference type="Proteomes" id="UP001595685">
    <property type="component" value="Unassembled WGS sequence"/>
</dbReference>